<dbReference type="Gene3D" id="2.160.20.10">
    <property type="entry name" value="Single-stranded right-handed beta-helix, Pectin lyase-like"/>
    <property type="match status" value="1"/>
</dbReference>
<evidence type="ECO:0000313" key="8">
    <source>
        <dbReference type="Proteomes" id="UP001491088"/>
    </source>
</evidence>
<evidence type="ECO:0000259" key="6">
    <source>
        <dbReference type="Pfam" id="PF01095"/>
    </source>
</evidence>
<reference evidence="7 8" key="1">
    <citation type="submission" date="2024-03" db="EMBL/GenBank/DDBJ databases">
        <authorList>
            <person name="Cao K."/>
        </authorList>
    </citation>
    <scope>NUCLEOTIDE SEQUENCE [LARGE SCALE GENOMIC DNA]</scope>
    <source>
        <strain evidence="7 8">MCCC 1K00696</strain>
    </source>
</reference>
<dbReference type="Proteomes" id="UP001491088">
    <property type="component" value="Chromosome"/>
</dbReference>
<dbReference type="PANTHER" id="PTHR31321:SF57">
    <property type="entry name" value="PECTINESTERASE 53-RELATED"/>
    <property type="match status" value="1"/>
</dbReference>
<dbReference type="PROSITE" id="PS00503">
    <property type="entry name" value="PECTINESTERASE_2"/>
    <property type="match status" value="1"/>
</dbReference>
<evidence type="ECO:0000256" key="2">
    <source>
        <dbReference type="ARBA" id="ARBA00022801"/>
    </source>
</evidence>
<proteinExistence type="inferred from homology"/>
<organism evidence="7 8">
    <name type="scientific">Polaribacter marinaquae</name>
    <dbReference type="NCBI Taxonomy" id="1642819"/>
    <lineage>
        <taxon>Bacteria</taxon>
        <taxon>Pseudomonadati</taxon>
        <taxon>Bacteroidota</taxon>
        <taxon>Flavobacteriia</taxon>
        <taxon>Flavobacteriales</taxon>
        <taxon>Flavobacteriaceae</taxon>
    </lineage>
</organism>
<feature type="domain" description="Pectinesterase catalytic" evidence="6">
    <location>
        <begin position="346"/>
        <end position="629"/>
    </location>
</feature>
<evidence type="ECO:0000256" key="1">
    <source>
        <dbReference type="ARBA" id="ARBA00008891"/>
    </source>
</evidence>
<feature type="active site" evidence="4">
    <location>
        <position position="499"/>
    </location>
</feature>
<keyword evidence="2 5" id="KW-0378">Hydrolase</keyword>
<dbReference type="SUPFAM" id="SSF81853">
    <property type="entry name" value="Family 10 polysaccharide lyase"/>
    <property type="match status" value="1"/>
</dbReference>
<dbReference type="InterPro" id="IPR000070">
    <property type="entry name" value="Pectinesterase_cat"/>
</dbReference>
<sequence>MDKSWEKIVNQKESNWFGTKEAKVIAENVLIYQRNIGGWPKNIQMQKPITKEKKEQLLLLKKSNKDVTTDNGATYQEMLYLSKVYRFRPDERYKKAFLKGLNYLLKAQYNNGGWPQFYPLKKGYYTHITYNDDSMVNILNVLKEIKDSTNYFSIQPSKDIIKKVEIAFNKGIECILKTQYKQNGVLTAWCAQHDRNTLLPVKARAYELPSLSGAESANIVLLLMRIEKPTKEIKQAIKSAVSWLKKTKITGLREDRIYNDKGKVISKKMVLDKNAPPIWARFMELDDNTPFFCDRDGIKKATLAEIGEERRNGYAWYKTFPQEVLDKYPSWKKKHIKKDKPTDSFNVIVAKDGSGDYYSIQEAINNSKAFPDKRITIFIRNGIYSEKVKLHKWNPKISLIGESKENTIITNNDYFSKIGLGRNSTFYTSTLLVEADNTILKNLTIKNTAGDIGQAIALTINSNEVAVINCNLLGNQDTLYTSGNGKQFYKDCFIEGTTDFIFGNATAYFYNCQINSKKDSYITAASTNKETKFGYVFSNCKLTAEKNVTKVYLGRPWRIHAKTVFINCILHKHIEPKGWHNWSKKEAEKTTFYAEFKNSGKGYQPKKRVKWSYQIKDSDVKKYTLKNVLGKHKKSSKKEWYEIL</sequence>
<keyword evidence="3 5" id="KW-0063">Aspartyl esterase</keyword>
<evidence type="ECO:0000256" key="5">
    <source>
        <dbReference type="RuleBase" id="RU000589"/>
    </source>
</evidence>
<keyword evidence="8" id="KW-1185">Reference proteome</keyword>
<evidence type="ECO:0000256" key="4">
    <source>
        <dbReference type="PROSITE-ProRule" id="PRU10040"/>
    </source>
</evidence>
<protein>
    <recommendedName>
        <fullName evidence="5">Pectinesterase</fullName>
        <ecNumber evidence="5">3.1.1.11</ecNumber>
    </recommendedName>
</protein>
<comment type="pathway">
    <text evidence="5">Glycan metabolism; pectin degradation; 2-dehydro-3-deoxy-D-gluconate from pectin: step 1/5.</text>
</comment>
<dbReference type="EMBL" id="CP150496">
    <property type="protein sequence ID" value="WYW55434.1"/>
    <property type="molecule type" value="Genomic_DNA"/>
</dbReference>
<dbReference type="GO" id="GO:0030570">
    <property type="term" value="F:pectate lyase activity"/>
    <property type="evidence" value="ECO:0007669"/>
    <property type="project" value="UniProtKB-EC"/>
</dbReference>
<name>A0ABZ2TSD6_9FLAO</name>
<dbReference type="Gene3D" id="1.50.10.20">
    <property type="match status" value="1"/>
</dbReference>
<dbReference type="InterPro" id="IPR033131">
    <property type="entry name" value="Pectinesterase_Asp_AS"/>
</dbReference>
<accession>A0ABZ2TSD6</accession>
<dbReference type="PANTHER" id="PTHR31321">
    <property type="entry name" value="ACYL-COA THIOESTER HYDROLASE YBHC-RELATED"/>
    <property type="match status" value="1"/>
</dbReference>
<dbReference type="EC" id="3.1.1.11" evidence="5"/>
<comment type="similarity">
    <text evidence="1">Belongs to the pectinesterase family.</text>
</comment>
<comment type="catalytic activity">
    <reaction evidence="5">
        <text>[(1-&gt;4)-alpha-D-galacturonosyl methyl ester](n) + n H2O = [(1-&gt;4)-alpha-D-galacturonosyl](n) + n methanol + n H(+)</text>
        <dbReference type="Rhea" id="RHEA:22380"/>
        <dbReference type="Rhea" id="RHEA-COMP:14570"/>
        <dbReference type="Rhea" id="RHEA-COMP:14573"/>
        <dbReference type="ChEBI" id="CHEBI:15377"/>
        <dbReference type="ChEBI" id="CHEBI:15378"/>
        <dbReference type="ChEBI" id="CHEBI:17790"/>
        <dbReference type="ChEBI" id="CHEBI:140522"/>
        <dbReference type="ChEBI" id="CHEBI:140523"/>
        <dbReference type="EC" id="3.1.1.11"/>
    </reaction>
</comment>
<dbReference type="Pfam" id="PF01095">
    <property type="entry name" value="Pectinesterase"/>
    <property type="match status" value="1"/>
</dbReference>
<gene>
    <name evidence="7" type="primary">pelA</name>
    <name evidence="7" type="ORF">WG950_12955</name>
</gene>
<evidence type="ECO:0000313" key="7">
    <source>
        <dbReference type="EMBL" id="WYW55434.1"/>
    </source>
</evidence>
<keyword evidence="7" id="KW-0456">Lyase</keyword>
<dbReference type="Pfam" id="PF09492">
    <property type="entry name" value="Pec_lyase"/>
    <property type="match status" value="1"/>
</dbReference>
<evidence type="ECO:0000256" key="3">
    <source>
        <dbReference type="ARBA" id="ARBA00023085"/>
    </source>
</evidence>
<dbReference type="RefSeq" id="WP_340932918.1">
    <property type="nucleotide sequence ID" value="NZ_CP150496.1"/>
</dbReference>
<dbReference type="InterPro" id="IPR011050">
    <property type="entry name" value="Pectin_lyase_fold/virulence"/>
</dbReference>
<dbReference type="SUPFAM" id="SSF51126">
    <property type="entry name" value="Pectin lyase-like"/>
    <property type="match status" value="1"/>
</dbReference>
<dbReference type="InterPro" id="IPR012669">
    <property type="entry name" value="Pectate_lyase"/>
</dbReference>
<dbReference type="InterPro" id="IPR012334">
    <property type="entry name" value="Pectin_lyas_fold"/>
</dbReference>
<dbReference type="NCBIfam" id="TIGR02474">
    <property type="entry name" value="pec_lyase"/>
    <property type="match status" value="1"/>
</dbReference>